<organism evidence="2">
    <name type="scientific">Amblyomma aureolatum</name>
    <dbReference type="NCBI Taxonomy" id="187763"/>
    <lineage>
        <taxon>Eukaryota</taxon>
        <taxon>Metazoa</taxon>
        <taxon>Ecdysozoa</taxon>
        <taxon>Arthropoda</taxon>
        <taxon>Chelicerata</taxon>
        <taxon>Arachnida</taxon>
        <taxon>Acari</taxon>
        <taxon>Parasitiformes</taxon>
        <taxon>Ixodida</taxon>
        <taxon>Ixodoidea</taxon>
        <taxon>Ixodidae</taxon>
        <taxon>Amblyomminae</taxon>
        <taxon>Amblyomma</taxon>
    </lineage>
</organism>
<protein>
    <submittedName>
        <fullName evidence="2">Uncharacterized protein</fullName>
    </submittedName>
</protein>
<evidence type="ECO:0000313" key="2">
    <source>
        <dbReference type="EMBL" id="JAT92482.1"/>
    </source>
</evidence>
<dbReference type="EMBL" id="GFAC01006706">
    <property type="protein sequence ID" value="JAT92482.1"/>
    <property type="molecule type" value="mRNA"/>
</dbReference>
<feature type="region of interest" description="Disordered" evidence="1">
    <location>
        <begin position="67"/>
        <end position="112"/>
    </location>
</feature>
<feature type="compositionally biased region" description="Basic residues" evidence="1">
    <location>
        <begin position="1"/>
        <end position="10"/>
    </location>
</feature>
<accession>A0A1E1WZT6</accession>
<name>A0A1E1WZT6_9ACAR</name>
<feature type="region of interest" description="Disordered" evidence="1">
    <location>
        <begin position="1"/>
        <end position="54"/>
    </location>
</feature>
<feature type="compositionally biased region" description="Low complexity" evidence="1">
    <location>
        <begin position="32"/>
        <end position="41"/>
    </location>
</feature>
<feature type="non-terminal residue" evidence="2">
    <location>
        <position position="112"/>
    </location>
</feature>
<evidence type="ECO:0000256" key="1">
    <source>
        <dbReference type="SAM" id="MobiDB-lite"/>
    </source>
</evidence>
<dbReference type="AlphaFoldDB" id="A0A1E1WZT6"/>
<proteinExistence type="evidence at transcript level"/>
<sequence>LRAIIRRRAASKSQKDGTGAKVRKKNCRESTSEPSSSIADSSSKRRKKGLTSTDFTNIKSRLCARFGASSRQQDTAVVDGSVNASGEEDGPESSKLPSYTPLESQVVEIKQR</sequence>
<reference evidence="2" key="1">
    <citation type="journal article" date="2017" name="Front. Cell. Infect. Microbiol.">
        <title>The Distinct Transcriptional Response of the Midgut of Amblyomma sculptum and Amblyomma aureolatum Ticks to Rickettsia rickettsii Correlates to Their Differences in Susceptibility to Infection.</title>
        <authorList>
            <person name="Martins L.A."/>
            <person name="Galletti M.F.B.M."/>
            <person name="Ribeiro J.M."/>
            <person name="Fujita A."/>
            <person name="Costa F.B."/>
            <person name="Labruna M.B."/>
            <person name="Daffre S."/>
            <person name="Fogaca A.C."/>
        </authorList>
    </citation>
    <scope>NUCLEOTIDE SEQUENCE</scope>
</reference>
<feature type="non-terminal residue" evidence="2">
    <location>
        <position position="1"/>
    </location>
</feature>